<dbReference type="InterPro" id="IPR036249">
    <property type="entry name" value="Thioredoxin-like_sf"/>
</dbReference>
<dbReference type="Pfam" id="PF10262">
    <property type="entry name" value="Rdx"/>
    <property type="match status" value="1"/>
</dbReference>
<evidence type="ECO:0000313" key="3">
    <source>
        <dbReference type="EMBL" id="WFD22684.1"/>
    </source>
</evidence>
<dbReference type="AlphaFoldDB" id="A0AAF0ECJ2"/>
<keyword evidence="4" id="KW-1185">Reference proteome</keyword>
<dbReference type="PANTHER" id="PTHR36417">
    <property type="entry name" value="SELENOPROTEIN DOMAIN PROTEIN (AFU_ORTHOLOGUE AFUA_1G05220)"/>
    <property type="match status" value="1"/>
</dbReference>
<dbReference type="EMBL" id="CP119901">
    <property type="protein sequence ID" value="WFD22684.1"/>
    <property type="molecule type" value="Genomic_DNA"/>
</dbReference>
<evidence type="ECO:0000256" key="1">
    <source>
        <dbReference type="ARBA" id="ARBA00023284"/>
    </source>
</evidence>
<dbReference type="Gene3D" id="3.40.30.10">
    <property type="entry name" value="Glutaredoxin"/>
    <property type="match status" value="1"/>
</dbReference>
<name>A0AAF0ECJ2_9BASI</name>
<organism evidence="3 4">
    <name type="scientific">Malassezia equina</name>
    <dbReference type="NCBI Taxonomy" id="1381935"/>
    <lineage>
        <taxon>Eukaryota</taxon>
        <taxon>Fungi</taxon>
        <taxon>Dikarya</taxon>
        <taxon>Basidiomycota</taxon>
        <taxon>Ustilaginomycotina</taxon>
        <taxon>Malasseziomycetes</taxon>
        <taxon>Malasseziales</taxon>
        <taxon>Malasseziaceae</taxon>
        <taxon>Malassezia</taxon>
    </lineage>
</organism>
<evidence type="ECO:0000313" key="4">
    <source>
        <dbReference type="Proteomes" id="UP001214415"/>
    </source>
</evidence>
<accession>A0AAF0ECJ2</accession>
<dbReference type="SUPFAM" id="SSF52833">
    <property type="entry name" value="Thioredoxin-like"/>
    <property type="match status" value="1"/>
</dbReference>
<keyword evidence="1" id="KW-0676">Redox-active center</keyword>
<gene>
    <name evidence="3" type="ORF">MEQU1_001359</name>
</gene>
<evidence type="ECO:0000256" key="2">
    <source>
        <dbReference type="SAM" id="MobiDB-lite"/>
    </source>
</evidence>
<dbReference type="Proteomes" id="UP001214415">
    <property type="component" value="Chromosome 2"/>
</dbReference>
<dbReference type="PANTHER" id="PTHR36417:SF2">
    <property type="entry name" value="SELENOPROTEIN DOMAIN PROTEIN (AFU_ORTHOLOGUE AFUA_1G05220)"/>
    <property type="match status" value="1"/>
</dbReference>
<proteinExistence type="predicted"/>
<reference evidence="3" key="1">
    <citation type="submission" date="2023-03" db="EMBL/GenBank/DDBJ databases">
        <title>Mating type loci evolution in Malassezia.</title>
        <authorList>
            <person name="Coelho M.A."/>
        </authorList>
    </citation>
    <scope>NUCLEOTIDE SEQUENCE</scope>
    <source>
        <strain evidence="3">CBS 12830</strain>
    </source>
</reference>
<sequence>MPDKQLPALPEPYERCFTGALEQLGEPVSGLYERPASMYPSTEPAGQARYYDGEPGAPPPSTSSYLGSSFALAPLASFTSASTISEQASMPMGDSVMPLSSTPTQAVSQARMSGARTLSVALPSPYLLINSSNTMPERAATTEQLAQGLPAAQAPVHATSYLPTSTSAYGVHGGAPVPSIPTQEPALIEAAASTPAAPAPTHSSACEEPANVVVEPPVSEDWAAGLVQPCLLIELLITFSAKQAEPGTAASGGGGLASTMLVPRVAPETAGRFRVWIATQAPTKATHMHLLWDRKTDGGFPELKELKRRVRDKIAPAQHLGHSDKP</sequence>
<dbReference type="InterPro" id="IPR011893">
    <property type="entry name" value="Selenoprotein_Rdx-typ"/>
</dbReference>
<feature type="region of interest" description="Disordered" evidence="2">
    <location>
        <begin position="32"/>
        <end position="63"/>
    </location>
</feature>
<protein>
    <submittedName>
        <fullName evidence="3">Uncharacterized protein</fullName>
    </submittedName>
</protein>